<dbReference type="InterPro" id="IPR043594">
    <property type="entry name" value="HMGL"/>
</dbReference>
<evidence type="ECO:0000313" key="6">
    <source>
        <dbReference type="Proteomes" id="UP001305521"/>
    </source>
</evidence>
<organism evidence="5 6">
    <name type="scientific">Sediminicoccus rosea</name>
    <dbReference type="NCBI Taxonomy" id="1225128"/>
    <lineage>
        <taxon>Bacteria</taxon>
        <taxon>Pseudomonadati</taxon>
        <taxon>Pseudomonadota</taxon>
        <taxon>Alphaproteobacteria</taxon>
        <taxon>Acetobacterales</taxon>
        <taxon>Roseomonadaceae</taxon>
        <taxon>Sediminicoccus</taxon>
    </lineage>
</organism>
<evidence type="ECO:0000256" key="3">
    <source>
        <dbReference type="ARBA" id="ARBA00023239"/>
    </source>
</evidence>
<dbReference type="NCBIfam" id="NF004283">
    <property type="entry name" value="PRK05692.1"/>
    <property type="match status" value="1"/>
</dbReference>
<dbReference type="InterPro" id="IPR013785">
    <property type="entry name" value="Aldolase_TIM"/>
</dbReference>
<dbReference type="Pfam" id="PF00682">
    <property type="entry name" value="HMGL-like"/>
    <property type="match status" value="1"/>
</dbReference>
<dbReference type="PANTHER" id="PTHR42738">
    <property type="entry name" value="HYDROXYMETHYLGLUTARYL-COA LYASE"/>
    <property type="match status" value="1"/>
</dbReference>
<dbReference type="GO" id="GO:0016829">
    <property type="term" value="F:lyase activity"/>
    <property type="evidence" value="ECO:0007669"/>
    <property type="project" value="UniProtKB-KW"/>
</dbReference>
<dbReference type="CDD" id="cd07938">
    <property type="entry name" value="DRE_TIM_HMGL"/>
    <property type="match status" value="1"/>
</dbReference>
<comment type="similarity">
    <text evidence="1">Belongs to the HMG-CoA lyase family.</text>
</comment>
<dbReference type="Proteomes" id="UP001305521">
    <property type="component" value="Chromosome"/>
</dbReference>
<proteinExistence type="inferred from homology"/>
<dbReference type="PROSITE" id="PS50991">
    <property type="entry name" value="PYR_CT"/>
    <property type="match status" value="1"/>
</dbReference>
<evidence type="ECO:0000259" key="4">
    <source>
        <dbReference type="PROSITE" id="PS50991"/>
    </source>
</evidence>
<feature type="domain" description="Pyruvate carboxyltransferase" evidence="4">
    <location>
        <begin position="8"/>
        <end position="287"/>
    </location>
</feature>
<dbReference type="Gene3D" id="3.20.20.70">
    <property type="entry name" value="Aldolase class I"/>
    <property type="match status" value="1"/>
</dbReference>
<evidence type="ECO:0000256" key="2">
    <source>
        <dbReference type="ARBA" id="ARBA00022723"/>
    </source>
</evidence>
<accession>A0ABZ0PFK0</accession>
<dbReference type="SUPFAM" id="SSF51569">
    <property type="entry name" value="Aldolase"/>
    <property type="match status" value="1"/>
</dbReference>
<dbReference type="InterPro" id="IPR000891">
    <property type="entry name" value="PYR_CT"/>
</dbReference>
<name>A0ABZ0PFK0_9PROT</name>
<reference evidence="5 6" key="1">
    <citation type="submission" date="2023-11" db="EMBL/GenBank/DDBJ databases">
        <title>Arctic aerobic anoxygenic photoheterotroph Sediminicoccus rosea KRV36 adapts its photosynthesis to long days of polar summer.</title>
        <authorList>
            <person name="Tomasch J."/>
            <person name="Kopejtka K."/>
            <person name="Bily T."/>
            <person name="Gardiner A.T."/>
            <person name="Gardian Z."/>
            <person name="Shivaramu S."/>
            <person name="Koblizek M."/>
            <person name="Engelhardt F."/>
            <person name="Kaftan D."/>
        </authorList>
    </citation>
    <scope>NUCLEOTIDE SEQUENCE [LARGE SCALE GENOMIC DNA]</scope>
    <source>
        <strain evidence="5 6">R-30</strain>
    </source>
</reference>
<sequence>MSDLPARVEITEEGPREGFQIEPGPIATADKIALINALSATGVPRLQVASFVSPKIVPGWADAEQVVAGFTPRAGVAYTALWFNAAGLARVQAFADRLTIEGSITVTGSEAFTRRNLNRSHAEQLVAQRQHVASHQAAGVPITRVSVQAAFGCNFSGAVPTAQAMAALSDAMAIAAETGCTVEKISLADSMGWANPLLVERLVGAVREKFPGPKLSLHLHDTRGLGIACAAAGLRLGVSAFDAAVAGLGGCPFAGHPGAPGNIATEELVFLCEEMGVATGVDLDALIEAAKLAERIVGHRLPSNLLRSGGLAAFRRAA</sequence>
<protein>
    <submittedName>
        <fullName evidence="5">Hydroxymethylglutaryl-CoA lyase</fullName>
    </submittedName>
</protein>
<dbReference type="PANTHER" id="PTHR42738:SF7">
    <property type="entry name" value="HYDROXYMETHYLGLUTARYL-COA LYASE"/>
    <property type="match status" value="1"/>
</dbReference>
<evidence type="ECO:0000256" key="1">
    <source>
        <dbReference type="ARBA" id="ARBA00009405"/>
    </source>
</evidence>
<dbReference type="RefSeq" id="WP_318648426.1">
    <property type="nucleotide sequence ID" value="NZ_CP137852.1"/>
</dbReference>
<keyword evidence="6" id="KW-1185">Reference proteome</keyword>
<gene>
    <name evidence="5" type="ORF">R9Z33_20510</name>
</gene>
<dbReference type="EMBL" id="CP137852">
    <property type="protein sequence ID" value="WPB84465.1"/>
    <property type="molecule type" value="Genomic_DNA"/>
</dbReference>
<keyword evidence="2" id="KW-0479">Metal-binding</keyword>
<keyword evidence="3 5" id="KW-0456">Lyase</keyword>
<evidence type="ECO:0000313" key="5">
    <source>
        <dbReference type="EMBL" id="WPB84465.1"/>
    </source>
</evidence>